<comment type="caution">
    <text evidence="3">The sequence shown here is derived from an EMBL/GenBank/DDBJ whole genome shotgun (WGS) entry which is preliminary data.</text>
</comment>
<keyword evidence="4" id="KW-1185">Reference proteome</keyword>
<evidence type="ECO:0000256" key="2">
    <source>
        <dbReference type="SAM" id="SignalP"/>
    </source>
</evidence>
<proteinExistence type="predicted"/>
<dbReference type="Proteomes" id="UP001195903">
    <property type="component" value="Unassembled WGS sequence"/>
</dbReference>
<gene>
    <name evidence="3" type="ORF">KJI95_13965</name>
</gene>
<sequence length="66" mass="7069">MKRLGIAAMVTVTLGLLLNTAAEKSAATQPMQLHELEKDIVRAPVPISGKVTGLQPPKLGEHSHHH</sequence>
<accession>A0ABS5V7C8</accession>
<organism evidence="3 4">
    <name type="scientific">Shewanella jiangmenensis</name>
    <dbReference type="NCBI Taxonomy" id="2837387"/>
    <lineage>
        <taxon>Bacteria</taxon>
        <taxon>Pseudomonadati</taxon>
        <taxon>Pseudomonadota</taxon>
        <taxon>Gammaproteobacteria</taxon>
        <taxon>Alteromonadales</taxon>
        <taxon>Shewanellaceae</taxon>
        <taxon>Shewanella</taxon>
    </lineage>
</organism>
<dbReference type="EMBL" id="JAHEPS010000005">
    <property type="protein sequence ID" value="MBT1445624.1"/>
    <property type="molecule type" value="Genomic_DNA"/>
</dbReference>
<feature type="chain" id="PRO_5047212584" description="Secreted protein" evidence="2">
    <location>
        <begin position="22"/>
        <end position="66"/>
    </location>
</feature>
<reference evidence="3 4" key="1">
    <citation type="submission" date="2021-05" db="EMBL/GenBank/DDBJ databases">
        <title>Shewanella sp. JM162201.</title>
        <authorList>
            <person name="Xu S."/>
            <person name="Li A."/>
        </authorList>
    </citation>
    <scope>NUCLEOTIDE SEQUENCE [LARGE SCALE GENOMIC DNA]</scope>
    <source>
        <strain evidence="3 4">JM162201</strain>
    </source>
</reference>
<protein>
    <recommendedName>
        <fullName evidence="5">Secreted protein</fullName>
    </recommendedName>
</protein>
<feature type="region of interest" description="Disordered" evidence="1">
    <location>
        <begin position="47"/>
        <end position="66"/>
    </location>
</feature>
<feature type="signal peptide" evidence="2">
    <location>
        <begin position="1"/>
        <end position="21"/>
    </location>
</feature>
<evidence type="ECO:0000256" key="1">
    <source>
        <dbReference type="SAM" id="MobiDB-lite"/>
    </source>
</evidence>
<dbReference type="RefSeq" id="WP_214507815.1">
    <property type="nucleotide sequence ID" value="NZ_JAHEPS010000005.1"/>
</dbReference>
<name>A0ABS5V7C8_9GAMM</name>
<keyword evidence="2" id="KW-0732">Signal</keyword>
<evidence type="ECO:0008006" key="5">
    <source>
        <dbReference type="Google" id="ProtNLM"/>
    </source>
</evidence>
<evidence type="ECO:0000313" key="3">
    <source>
        <dbReference type="EMBL" id="MBT1445624.1"/>
    </source>
</evidence>
<evidence type="ECO:0000313" key="4">
    <source>
        <dbReference type="Proteomes" id="UP001195903"/>
    </source>
</evidence>